<keyword evidence="3" id="KW-1185">Reference proteome</keyword>
<dbReference type="InterPro" id="IPR037883">
    <property type="entry name" value="Knr4/Smi1-like_sf"/>
</dbReference>
<accession>A0A4Y8ZTT7</accession>
<dbReference type="OrthoDB" id="8290428at2"/>
<name>A0A4Y8ZTT7_9SPHN</name>
<proteinExistence type="predicted"/>
<dbReference type="RefSeq" id="WP_135085808.1">
    <property type="nucleotide sequence ID" value="NZ_SPDV01000013.1"/>
</dbReference>
<sequence>MLTLPAPILAMTQRESFAKATAEDVHMIRSLPPLPVPESYIELITRYGYLTFDPVDDPCRFAWEYREPELSMQFKASIAAFMPAEKVKRYYSGLVLDEDEDLPKFPNFMLPIGTNWGQNNILLECGGERDRIWFWEFQPDAWGEGDNVRLGFVADSLAEFLAKLHVPEL</sequence>
<evidence type="ECO:0000259" key="1">
    <source>
        <dbReference type="Pfam" id="PF09346"/>
    </source>
</evidence>
<organism evidence="2 3">
    <name type="scientific">Sphingomonas parva</name>
    <dbReference type="NCBI Taxonomy" id="2555898"/>
    <lineage>
        <taxon>Bacteria</taxon>
        <taxon>Pseudomonadati</taxon>
        <taxon>Pseudomonadota</taxon>
        <taxon>Alphaproteobacteria</taxon>
        <taxon>Sphingomonadales</taxon>
        <taxon>Sphingomonadaceae</taxon>
        <taxon>Sphingomonas</taxon>
    </lineage>
</organism>
<gene>
    <name evidence="2" type="ORF">E2493_08825</name>
</gene>
<dbReference type="Pfam" id="PF09346">
    <property type="entry name" value="SMI1_KNR4"/>
    <property type="match status" value="1"/>
</dbReference>
<comment type="caution">
    <text evidence="2">The sequence shown here is derived from an EMBL/GenBank/DDBJ whole genome shotgun (WGS) entry which is preliminary data.</text>
</comment>
<dbReference type="InterPro" id="IPR018958">
    <property type="entry name" value="Knr4/Smi1-like_dom"/>
</dbReference>
<dbReference type="AlphaFoldDB" id="A0A4Y8ZTT7"/>
<protein>
    <submittedName>
        <fullName evidence="2">SMI1/KNR4 family protein</fullName>
    </submittedName>
</protein>
<dbReference type="SUPFAM" id="SSF160631">
    <property type="entry name" value="SMI1/KNR4-like"/>
    <property type="match status" value="1"/>
</dbReference>
<reference evidence="2 3" key="1">
    <citation type="submission" date="2019-03" db="EMBL/GenBank/DDBJ databases">
        <title>Genome sequence of Sphingomonas sp. 17J27-24.</title>
        <authorList>
            <person name="Kim M."/>
            <person name="Maeng S."/>
            <person name="Sathiyaraj S."/>
        </authorList>
    </citation>
    <scope>NUCLEOTIDE SEQUENCE [LARGE SCALE GENOMIC DNA]</scope>
    <source>
        <strain evidence="2 3">17J27-24</strain>
    </source>
</reference>
<dbReference type="Proteomes" id="UP000298213">
    <property type="component" value="Unassembled WGS sequence"/>
</dbReference>
<evidence type="ECO:0000313" key="2">
    <source>
        <dbReference type="EMBL" id="TFI58722.1"/>
    </source>
</evidence>
<dbReference type="Gene3D" id="3.40.1580.10">
    <property type="entry name" value="SMI1/KNR4-like"/>
    <property type="match status" value="1"/>
</dbReference>
<dbReference type="EMBL" id="SPDV01000013">
    <property type="protein sequence ID" value="TFI58722.1"/>
    <property type="molecule type" value="Genomic_DNA"/>
</dbReference>
<evidence type="ECO:0000313" key="3">
    <source>
        <dbReference type="Proteomes" id="UP000298213"/>
    </source>
</evidence>
<feature type="domain" description="Knr4/Smi1-like" evidence="1">
    <location>
        <begin position="20"/>
        <end position="162"/>
    </location>
</feature>